<dbReference type="Proteomes" id="UP000479710">
    <property type="component" value="Unassembled WGS sequence"/>
</dbReference>
<feature type="compositionally biased region" description="Polar residues" evidence="1">
    <location>
        <begin position="37"/>
        <end position="53"/>
    </location>
</feature>
<comment type="caution">
    <text evidence="2">The sequence shown here is derived from an EMBL/GenBank/DDBJ whole genome shotgun (WGS) entry which is preliminary data.</text>
</comment>
<dbReference type="AlphaFoldDB" id="A0A6G1EZW5"/>
<proteinExistence type="predicted"/>
<accession>A0A6G1EZW5</accession>
<reference evidence="2 3" key="1">
    <citation type="submission" date="2019-11" db="EMBL/GenBank/DDBJ databases">
        <title>Whole genome sequence of Oryza granulata.</title>
        <authorList>
            <person name="Li W."/>
        </authorList>
    </citation>
    <scope>NUCLEOTIDE SEQUENCE [LARGE SCALE GENOMIC DNA]</scope>
    <source>
        <strain evidence="3">cv. Menghai</strain>
        <tissue evidence="2">Leaf</tissue>
    </source>
</reference>
<gene>
    <name evidence="2" type="ORF">E2562_030297</name>
</gene>
<feature type="region of interest" description="Disordered" evidence="1">
    <location>
        <begin position="1"/>
        <end position="93"/>
    </location>
</feature>
<evidence type="ECO:0000256" key="1">
    <source>
        <dbReference type="SAM" id="MobiDB-lite"/>
    </source>
</evidence>
<evidence type="ECO:0000313" key="2">
    <source>
        <dbReference type="EMBL" id="KAF0930125.1"/>
    </source>
</evidence>
<organism evidence="2 3">
    <name type="scientific">Oryza meyeriana var. granulata</name>
    <dbReference type="NCBI Taxonomy" id="110450"/>
    <lineage>
        <taxon>Eukaryota</taxon>
        <taxon>Viridiplantae</taxon>
        <taxon>Streptophyta</taxon>
        <taxon>Embryophyta</taxon>
        <taxon>Tracheophyta</taxon>
        <taxon>Spermatophyta</taxon>
        <taxon>Magnoliopsida</taxon>
        <taxon>Liliopsida</taxon>
        <taxon>Poales</taxon>
        <taxon>Poaceae</taxon>
        <taxon>BOP clade</taxon>
        <taxon>Oryzoideae</taxon>
        <taxon>Oryzeae</taxon>
        <taxon>Oryzinae</taxon>
        <taxon>Oryza</taxon>
        <taxon>Oryza meyeriana</taxon>
    </lineage>
</organism>
<feature type="compositionally biased region" description="Basic residues" evidence="1">
    <location>
        <begin position="1"/>
        <end position="16"/>
    </location>
</feature>
<sequence>MKLGKKGKTSIARGRRGPTAALHEAGCREPSPICLSASGSLPPRSTSRKSSAVTAGEGARLSGQGGISSQLPLSKREPVVVPPSRKMGGDRGR</sequence>
<name>A0A6G1EZW5_9ORYZ</name>
<dbReference type="EMBL" id="SPHZ02000002">
    <property type="protein sequence ID" value="KAF0930125.1"/>
    <property type="molecule type" value="Genomic_DNA"/>
</dbReference>
<protein>
    <submittedName>
        <fullName evidence="2">Uncharacterized protein</fullName>
    </submittedName>
</protein>
<evidence type="ECO:0000313" key="3">
    <source>
        <dbReference type="Proteomes" id="UP000479710"/>
    </source>
</evidence>
<keyword evidence="3" id="KW-1185">Reference proteome</keyword>